<dbReference type="AlphaFoldDB" id="W4FRV5"/>
<evidence type="ECO:0000313" key="1">
    <source>
        <dbReference type="EMBL" id="ETV69686.1"/>
    </source>
</evidence>
<dbReference type="EMBL" id="KI913172">
    <property type="protein sequence ID" value="ETV69686.1"/>
    <property type="molecule type" value="Genomic_DNA"/>
</dbReference>
<accession>W4FRV5</accession>
<proteinExistence type="predicted"/>
<reference evidence="1" key="1">
    <citation type="submission" date="2013-12" db="EMBL/GenBank/DDBJ databases">
        <title>The Genome Sequence of Aphanomyces astaci APO3.</title>
        <authorList>
            <consortium name="The Broad Institute Genomics Platform"/>
            <person name="Russ C."/>
            <person name="Tyler B."/>
            <person name="van West P."/>
            <person name="Dieguez-Uribeondo J."/>
            <person name="Young S.K."/>
            <person name="Zeng Q."/>
            <person name="Gargeya S."/>
            <person name="Fitzgerald M."/>
            <person name="Abouelleil A."/>
            <person name="Alvarado L."/>
            <person name="Chapman S.B."/>
            <person name="Gainer-Dewar J."/>
            <person name="Goldberg J."/>
            <person name="Griggs A."/>
            <person name="Gujja S."/>
            <person name="Hansen M."/>
            <person name="Howarth C."/>
            <person name="Imamovic A."/>
            <person name="Ireland A."/>
            <person name="Larimer J."/>
            <person name="McCowan C."/>
            <person name="Murphy C."/>
            <person name="Pearson M."/>
            <person name="Poon T.W."/>
            <person name="Priest M."/>
            <person name="Roberts A."/>
            <person name="Saif S."/>
            <person name="Shea T."/>
            <person name="Sykes S."/>
            <person name="Wortman J."/>
            <person name="Nusbaum C."/>
            <person name="Birren B."/>
        </authorList>
    </citation>
    <scope>NUCLEOTIDE SEQUENCE [LARGE SCALE GENOMIC DNA]</scope>
    <source>
        <strain evidence="1">APO3</strain>
    </source>
</reference>
<name>W4FRV5_APHAT</name>
<dbReference type="VEuPathDB" id="FungiDB:H257_14549"/>
<dbReference type="OrthoDB" id="128308at2759"/>
<protein>
    <submittedName>
        <fullName evidence="1">Uncharacterized protein</fullName>
    </submittedName>
</protein>
<gene>
    <name evidence="1" type="ORF">H257_14549</name>
</gene>
<dbReference type="GeneID" id="20816545"/>
<dbReference type="RefSeq" id="XP_009840700.1">
    <property type="nucleotide sequence ID" value="XM_009842398.1"/>
</dbReference>
<sequence>MQAIGGVYHFNLTSALQLKSIAMQSVKLGLELCQLHASGSTLMTDGGSAYPGVASDLGMVHILCTNHFENVILKGCTGLGALANSFKADCTSLLYTTMSEVEFQTRFDVAEASMV</sequence>
<organism evidence="1">
    <name type="scientific">Aphanomyces astaci</name>
    <name type="common">Crayfish plague agent</name>
    <dbReference type="NCBI Taxonomy" id="112090"/>
    <lineage>
        <taxon>Eukaryota</taxon>
        <taxon>Sar</taxon>
        <taxon>Stramenopiles</taxon>
        <taxon>Oomycota</taxon>
        <taxon>Saprolegniomycetes</taxon>
        <taxon>Saprolegniales</taxon>
        <taxon>Verrucalvaceae</taxon>
        <taxon>Aphanomyces</taxon>
    </lineage>
</organism>